<evidence type="ECO:0000313" key="2">
    <source>
        <dbReference type="EMBL" id="KAK5633985.1"/>
    </source>
</evidence>
<name>A0AAN7UK24_9PEZI</name>
<organism evidence="2 3">
    <name type="scientific">Xylaria bambusicola</name>
    <dbReference type="NCBI Taxonomy" id="326684"/>
    <lineage>
        <taxon>Eukaryota</taxon>
        <taxon>Fungi</taxon>
        <taxon>Dikarya</taxon>
        <taxon>Ascomycota</taxon>
        <taxon>Pezizomycotina</taxon>
        <taxon>Sordariomycetes</taxon>
        <taxon>Xylariomycetidae</taxon>
        <taxon>Xylariales</taxon>
        <taxon>Xylariaceae</taxon>
        <taxon>Xylaria</taxon>
    </lineage>
</organism>
<dbReference type="InterPro" id="IPR025676">
    <property type="entry name" value="Clr5_dom"/>
</dbReference>
<reference evidence="2 3" key="1">
    <citation type="submission" date="2023-10" db="EMBL/GenBank/DDBJ databases">
        <title>Draft genome sequence of Xylaria bambusicola isolate GMP-LS, the root and basal stem rot pathogen of sugarcane in Indonesia.</title>
        <authorList>
            <person name="Selvaraj P."/>
            <person name="Muralishankar V."/>
            <person name="Muruganantham S."/>
            <person name="Sp S."/>
            <person name="Haryani S."/>
            <person name="Lau K.J.X."/>
            <person name="Naqvi N.I."/>
        </authorList>
    </citation>
    <scope>NUCLEOTIDE SEQUENCE [LARGE SCALE GENOMIC DNA]</scope>
    <source>
        <strain evidence="2">GMP-LS</strain>
    </source>
</reference>
<evidence type="ECO:0000259" key="1">
    <source>
        <dbReference type="Pfam" id="PF14420"/>
    </source>
</evidence>
<keyword evidence="3" id="KW-1185">Reference proteome</keyword>
<dbReference type="Pfam" id="PF14420">
    <property type="entry name" value="Clr5"/>
    <property type="match status" value="1"/>
</dbReference>
<proteinExistence type="predicted"/>
<feature type="domain" description="Clr5" evidence="1">
    <location>
        <begin position="117"/>
        <end position="152"/>
    </location>
</feature>
<accession>A0AAN7UK24</accession>
<dbReference type="Proteomes" id="UP001305414">
    <property type="component" value="Unassembled WGS sequence"/>
</dbReference>
<dbReference type="AlphaFoldDB" id="A0AAN7UK24"/>
<gene>
    <name evidence="2" type="ORF">RRF57_009699</name>
</gene>
<protein>
    <recommendedName>
        <fullName evidence="1">Clr5 domain-containing protein</fullName>
    </recommendedName>
</protein>
<evidence type="ECO:0000313" key="3">
    <source>
        <dbReference type="Proteomes" id="UP001305414"/>
    </source>
</evidence>
<comment type="caution">
    <text evidence="2">The sequence shown here is derived from an EMBL/GenBank/DDBJ whole genome shotgun (WGS) entry which is preliminary data.</text>
</comment>
<dbReference type="EMBL" id="JAWHQM010000037">
    <property type="protein sequence ID" value="KAK5633985.1"/>
    <property type="molecule type" value="Genomic_DNA"/>
</dbReference>
<sequence>MDDFSSEFFDSNGLNDIGWPLAITGTEIQPSFTANADSYIAPDLPSDLIGGVEPGSLDDLAFDFEGMFDRPPAGQFEPPLFVVSQNAPQPTEPTLDIPAVHAGRSRRAKARGPTALSWSRQKSNIKKLYIDEDKTLEETRKLMETRHGFSATYAHS</sequence>